<comment type="caution">
    <text evidence="1">The sequence shown here is derived from an EMBL/GenBank/DDBJ whole genome shotgun (WGS) entry which is preliminary data.</text>
</comment>
<dbReference type="Proteomes" id="UP001433508">
    <property type="component" value="Unassembled WGS sequence"/>
</dbReference>
<protein>
    <submittedName>
        <fullName evidence="1">Uncharacterized protein</fullName>
    </submittedName>
</protein>
<keyword evidence="2" id="KW-1185">Reference proteome</keyword>
<evidence type="ECO:0000313" key="1">
    <source>
        <dbReference type="EMBL" id="KAK9233701.1"/>
    </source>
</evidence>
<accession>A0ACC3SPU9</accession>
<feature type="non-terminal residue" evidence="1">
    <location>
        <position position="102"/>
    </location>
</feature>
<sequence>MTRPAREYLRRATHLLETLFVLMHLLYGSPARMTEVNTWMHVNSVHGPRNIYCHTRGLIFLGLYNKITSLTGTERFIVHLIPPRLEKLFLKYLIYIRPFEKY</sequence>
<evidence type="ECO:0000313" key="2">
    <source>
        <dbReference type="Proteomes" id="UP001433508"/>
    </source>
</evidence>
<reference evidence="2" key="1">
    <citation type="journal article" date="2024" name="Front. Bioeng. Biotechnol.">
        <title>Genome-scale model development and genomic sequencing of the oleaginous clade Lipomyces.</title>
        <authorList>
            <person name="Czajka J.J."/>
            <person name="Han Y."/>
            <person name="Kim J."/>
            <person name="Mondo S.J."/>
            <person name="Hofstad B.A."/>
            <person name="Robles A."/>
            <person name="Haridas S."/>
            <person name="Riley R."/>
            <person name="LaButti K."/>
            <person name="Pangilinan J."/>
            <person name="Andreopoulos W."/>
            <person name="Lipzen A."/>
            <person name="Yan J."/>
            <person name="Wang M."/>
            <person name="Ng V."/>
            <person name="Grigoriev I.V."/>
            <person name="Spatafora J.W."/>
            <person name="Magnuson J.K."/>
            <person name="Baker S.E."/>
            <person name="Pomraning K.R."/>
        </authorList>
    </citation>
    <scope>NUCLEOTIDE SEQUENCE [LARGE SCALE GENOMIC DNA]</scope>
    <source>
        <strain evidence="2">CBS 7786</strain>
    </source>
</reference>
<gene>
    <name evidence="1" type="ORF">V1525DRAFT_321754</name>
</gene>
<organism evidence="1 2">
    <name type="scientific">Lipomyces kononenkoae</name>
    <name type="common">Yeast</name>
    <dbReference type="NCBI Taxonomy" id="34357"/>
    <lineage>
        <taxon>Eukaryota</taxon>
        <taxon>Fungi</taxon>
        <taxon>Dikarya</taxon>
        <taxon>Ascomycota</taxon>
        <taxon>Saccharomycotina</taxon>
        <taxon>Lipomycetes</taxon>
        <taxon>Lipomycetales</taxon>
        <taxon>Lipomycetaceae</taxon>
        <taxon>Lipomyces</taxon>
    </lineage>
</organism>
<name>A0ACC3SPU9_LIPKO</name>
<proteinExistence type="predicted"/>
<dbReference type="EMBL" id="MU971678">
    <property type="protein sequence ID" value="KAK9233701.1"/>
    <property type="molecule type" value="Genomic_DNA"/>
</dbReference>